<sequence length="103" mass="11989">MKLISLANPIEIEILCHYLQSHSIDCQVFLRHTQSVVGEIPLDDENGPMIWLNNPAQQKKAKHHIDTWLEEQTQSQPSWHCAKCHEINEGQFEICWQCQTPMP</sequence>
<keyword evidence="3" id="KW-0862">Zinc</keyword>
<dbReference type="Pfam" id="PF24463">
    <property type="entry name" value="DUF7577"/>
    <property type="match status" value="1"/>
</dbReference>
<dbReference type="PROSITE" id="PS01358">
    <property type="entry name" value="ZF_RANBP2_1"/>
    <property type="match status" value="1"/>
</dbReference>
<evidence type="ECO:0000256" key="2">
    <source>
        <dbReference type="ARBA" id="ARBA00022771"/>
    </source>
</evidence>
<dbReference type="EMBL" id="CP162601">
    <property type="protein sequence ID" value="XDK26160.1"/>
    <property type="molecule type" value="Genomic_DNA"/>
</dbReference>
<dbReference type="KEGG" id="vih:AB0763_05845"/>
<protein>
    <submittedName>
        <fullName evidence="5">DUF2007 domain-containing protein</fullName>
    </submittedName>
</protein>
<dbReference type="AlphaFoldDB" id="A0AB39HIZ1"/>
<feature type="domain" description="RanBP2-type" evidence="4">
    <location>
        <begin position="79"/>
        <end position="98"/>
    </location>
</feature>
<name>A0AB39HIZ1_9VIBR</name>
<dbReference type="RefSeq" id="WP_306101673.1">
    <property type="nucleotide sequence ID" value="NZ_CP162601.1"/>
</dbReference>
<keyword evidence="1" id="KW-0479">Metal-binding</keyword>
<gene>
    <name evidence="5" type="ORF">AB0763_05845</name>
</gene>
<dbReference type="InterPro" id="IPR055999">
    <property type="entry name" value="DUF7577"/>
</dbReference>
<evidence type="ECO:0000256" key="1">
    <source>
        <dbReference type="ARBA" id="ARBA00022723"/>
    </source>
</evidence>
<evidence type="ECO:0000313" key="5">
    <source>
        <dbReference type="EMBL" id="XDK26160.1"/>
    </source>
</evidence>
<organism evidence="5">
    <name type="scientific">Vibrio sp. HB236076</name>
    <dbReference type="NCBI Taxonomy" id="3232307"/>
    <lineage>
        <taxon>Bacteria</taxon>
        <taxon>Pseudomonadati</taxon>
        <taxon>Pseudomonadota</taxon>
        <taxon>Gammaproteobacteria</taxon>
        <taxon>Vibrionales</taxon>
        <taxon>Vibrionaceae</taxon>
        <taxon>Vibrio</taxon>
    </lineage>
</organism>
<dbReference type="InterPro" id="IPR001876">
    <property type="entry name" value="Znf_RanBP2"/>
</dbReference>
<evidence type="ECO:0000259" key="4">
    <source>
        <dbReference type="PROSITE" id="PS01358"/>
    </source>
</evidence>
<proteinExistence type="predicted"/>
<evidence type="ECO:0000256" key="3">
    <source>
        <dbReference type="ARBA" id="ARBA00022833"/>
    </source>
</evidence>
<accession>A0AB39HIZ1</accession>
<dbReference type="GO" id="GO:0008270">
    <property type="term" value="F:zinc ion binding"/>
    <property type="evidence" value="ECO:0007669"/>
    <property type="project" value="UniProtKB-KW"/>
</dbReference>
<keyword evidence="2" id="KW-0863">Zinc-finger</keyword>
<reference evidence="5" key="1">
    <citation type="submission" date="2024-07" db="EMBL/GenBank/DDBJ databases">
        <title>Genome Analysis of a Potential Novel Vibrio Species Secreting pH- and Thermo-stable Alginate Lyase and its Application in Producing Alginate Oligosaccharides.</title>
        <authorList>
            <person name="Huang H."/>
            <person name="Bao K."/>
        </authorList>
    </citation>
    <scope>NUCLEOTIDE SEQUENCE</scope>
    <source>
        <strain evidence="5">HB236076</strain>
    </source>
</reference>